<comment type="caution">
    <text evidence="1">The sequence shown here is derived from an EMBL/GenBank/DDBJ whole genome shotgun (WGS) entry which is preliminary data.</text>
</comment>
<proteinExistence type="predicted"/>
<dbReference type="AlphaFoldDB" id="A0A4C1YEJ6"/>
<evidence type="ECO:0000313" key="2">
    <source>
        <dbReference type="Proteomes" id="UP000299102"/>
    </source>
</evidence>
<gene>
    <name evidence="1" type="ORF">EVAR_21370_1</name>
</gene>
<name>A0A4C1YEJ6_EUMVA</name>
<reference evidence="1 2" key="1">
    <citation type="journal article" date="2019" name="Commun. Biol.">
        <title>The bagworm genome reveals a unique fibroin gene that provides high tensile strength.</title>
        <authorList>
            <person name="Kono N."/>
            <person name="Nakamura H."/>
            <person name="Ohtoshi R."/>
            <person name="Tomita M."/>
            <person name="Numata K."/>
            <person name="Arakawa K."/>
        </authorList>
    </citation>
    <scope>NUCLEOTIDE SEQUENCE [LARGE SCALE GENOMIC DNA]</scope>
</reference>
<keyword evidence="2" id="KW-1185">Reference proteome</keyword>
<evidence type="ECO:0000313" key="1">
    <source>
        <dbReference type="EMBL" id="GBP73414.1"/>
    </source>
</evidence>
<dbReference type="Proteomes" id="UP000299102">
    <property type="component" value="Unassembled WGS sequence"/>
</dbReference>
<sequence>MPAGADSRSAPCCARAAAACAIQTSYGSRLQLHERGAQAKAQAPTRAWFRMPSSSSFDLYIHELTVHCFYLCRIYILSLELYVPKGTGSARPRGPAWRKRALLSVSY</sequence>
<organism evidence="1 2">
    <name type="scientific">Eumeta variegata</name>
    <name type="common">Bagworm moth</name>
    <name type="synonym">Eumeta japonica</name>
    <dbReference type="NCBI Taxonomy" id="151549"/>
    <lineage>
        <taxon>Eukaryota</taxon>
        <taxon>Metazoa</taxon>
        <taxon>Ecdysozoa</taxon>
        <taxon>Arthropoda</taxon>
        <taxon>Hexapoda</taxon>
        <taxon>Insecta</taxon>
        <taxon>Pterygota</taxon>
        <taxon>Neoptera</taxon>
        <taxon>Endopterygota</taxon>
        <taxon>Lepidoptera</taxon>
        <taxon>Glossata</taxon>
        <taxon>Ditrysia</taxon>
        <taxon>Tineoidea</taxon>
        <taxon>Psychidae</taxon>
        <taxon>Oiketicinae</taxon>
        <taxon>Eumeta</taxon>
    </lineage>
</organism>
<dbReference type="EMBL" id="BGZK01001172">
    <property type="protein sequence ID" value="GBP73414.1"/>
    <property type="molecule type" value="Genomic_DNA"/>
</dbReference>
<accession>A0A4C1YEJ6</accession>
<protein>
    <submittedName>
        <fullName evidence="1">Uncharacterized protein</fullName>
    </submittedName>
</protein>